<proteinExistence type="predicted"/>
<name>A0A7S1WY04_ALECA</name>
<feature type="region of interest" description="Disordered" evidence="1">
    <location>
        <begin position="469"/>
        <end position="496"/>
    </location>
</feature>
<keyword evidence="2" id="KW-0732">Signal</keyword>
<evidence type="ECO:0000313" key="4">
    <source>
        <dbReference type="EMBL" id="CAD9193135.1"/>
    </source>
</evidence>
<dbReference type="GO" id="GO:0008168">
    <property type="term" value="F:methyltransferase activity"/>
    <property type="evidence" value="ECO:0007669"/>
    <property type="project" value="TreeGrafter"/>
</dbReference>
<protein>
    <recommendedName>
        <fullName evidence="3">Methyltransferase domain-containing protein</fullName>
    </recommendedName>
</protein>
<dbReference type="PANTHER" id="PTHR42912">
    <property type="entry name" value="METHYLTRANSFERASE"/>
    <property type="match status" value="1"/>
</dbReference>
<feature type="compositionally biased region" description="Low complexity" evidence="1">
    <location>
        <begin position="48"/>
        <end position="72"/>
    </location>
</feature>
<sequence length="496" mass="53643">MGWNARKARSRAGPWTALLLALALWHAASRAFTRAPSPRRQSPRHRPAPGGLAPRPASSAGRAEAPPTDAPDGAGGGLPSVEGRPGFTDREAFREGPSVSFWRDFDPERADPLEGVNLLGEDLPYWLYHLGRTGFFMAQGVLGVALAAANGRSGAGGESILPDFLRGAADAPAEFVGAVGANAAAAFAQDLGYIRQGCFKMPYDMAPRHRQWSPAFVLDKGLRYVRESARTLRRSARRAGTEVWVNGEGLYPEYYRHTFHYQSDGWLSSDSAAVYETSTETLFAGRQDAMQRTTLVHLSRHLEALGLPEGRGARLLELACGTGRLLTFARDSWPGLSVTASDLSPYYLEEARRSHAYWEREFAPRSRGAAAFAQANAEALPFAAESFDAVISVYLFHELPAAAQDAVVAEAARVLRPGGLFVLTDSVQLGDRPSQDGVQGRFGGFAEPHYQAYIRRDLAALARAHGLRPHEKEVSSATKSLSFLKPHAGRGPPGPG</sequence>
<organism evidence="4">
    <name type="scientific">Alexandrium catenella</name>
    <name type="common">Red tide dinoflagellate</name>
    <name type="synonym">Gonyaulax catenella</name>
    <dbReference type="NCBI Taxonomy" id="2925"/>
    <lineage>
        <taxon>Eukaryota</taxon>
        <taxon>Sar</taxon>
        <taxon>Alveolata</taxon>
        <taxon>Dinophyceae</taxon>
        <taxon>Gonyaulacales</taxon>
        <taxon>Pyrocystaceae</taxon>
        <taxon>Alexandrium</taxon>
    </lineage>
</organism>
<dbReference type="SUPFAM" id="SSF53335">
    <property type="entry name" value="S-adenosyl-L-methionine-dependent methyltransferases"/>
    <property type="match status" value="1"/>
</dbReference>
<evidence type="ECO:0000256" key="1">
    <source>
        <dbReference type="SAM" id="MobiDB-lite"/>
    </source>
</evidence>
<evidence type="ECO:0000259" key="3">
    <source>
        <dbReference type="Pfam" id="PF13649"/>
    </source>
</evidence>
<dbReference type="EMBL" id="HBGE01117240">
    <property type="protein sequence ID" value="CAD9193135.1"/>
    <property type="molecule type" value="Transcribed_RNA"/>
</dbReference>
<dbReference type="InterPro" id="IPR041698">
    <property type="entry name" value="Methyltransf_25"/>
</dbReference>
<feature type="region of interest" description="Disordered" evidence="1">
    <location>
        <begin position="33"/>
        <end position="92"/>
    </location>
</feature>
<accession>A0A7S1WY04</accession>
<dbReference type="InterPro" id="IPR050508">
    <property type="entry name" value="Methyltransf_Superfamily"/>
</dbReference>
<dbReference type="CDD" id="cd02440">
    <property type="entry name" value="AdoMet_MTases"/>
    <property type="match status" value="1"/>
</dbReference>
<feature type="chain" id="PRO_5030665488" description="Methyltransferase domain-containing protein" evidence="2">
    <location>
        <begin position="32"/>
        <end position="496"/>
    </location>
</feature>
<dbReference type="PANTHER" id="PTHR42912:SF81">
    <property type="entry name" value="METHYLTRANSFERASE DOMAIN-CONTAINING PROTEIN"/>
    <property type="match status" value="1"/>
</dbReference>
<reference evidence="4" key="1">
    <citation type="submission" date="2021-01" db="EMBL/GenBank/DDBJ databases">
        <authorList>
            <person name="Corre E."/>
            <person name="Pelletier E."/>
            <person name="Niang G."/>
            <person name="Scheremetjew M."/>
            <person name="Finn R."/>
            <person name="Kale V."/>
            <person name="Holt S."/>
            <person name="Cochrane G."/>
            <person name="Meng A."/>
            <person name="Brown T."/>
            <person name="Cohen L."/>
        </authorList>
    </citation>
    <scope>NUCLEOTIDE SEQUENCE</scope>
    <source>
        <strain evidence="4">OF101</strain>
    </source>
</reference>
<dbReference type="Gene3D" id="3.40.50.150">
    <property type="entry name" value="Vaccinia Virus protein VP39"/>
    <property type="match status" value="1"/>
</dbReference>
<evidence type="ECO:0000256" key="2">
    <source>
        <dbReference type="SAM" id="SignalP"/>
    </source>
</evidence>
<dbReference type="AlphaFoldDB" id="A0A7S1WY04"/>
<feature type="domain" description="Methyltransferase" evidence="3">
    <location>
        <begin position="316"/>
        <end position="419"/>
    </location>
</feature>
<feature type="signal peptide" evidence="2">
    <location>
        <begin position="1"/>
        <end position="31"/>
    </location>
</feature>
<dbReference type="InterPro" id="IPR029063">
    <property type="entry name" value="SAM-dependent_MTases_sf"/>
</dbReference>
<gene>
    <name evidence="4" type="ORF">ACAT0790_LOCUS69912</name>
</gene>
<dbReference type="Pfam" id="PF13649">
    <property type="entry name" value="Methyltransf_25"/>
    <property type="match status" value="1"/>
</dbReference>